<dbReference type="PANTHER" id="PTHR31849">
    <property type="entry name" value="CYSTEINE-RICH PDF MOTIF DOMAIN-CONTAINING PROTEIN 1"/>
    <property type="match status" value="1"/>
</dbReference>
<dbReference type="GeneID" id="114575580"/>
<keyword evidence="5" id="KW-1185">Reference proteome</keyword>
<dbReference type="PANTHER" id="PTHR31849:SF1">
    <property type="entry name" value="CYSTEINE-RICH DPF MOTIF DOMAIN-CONTAINING PROTEIN 1"/>
    <property type="match status" value="1"/>
</dbReference>
<name>A0A913YQT5_EXADI</name>
<protein>
    <recommendedName>
        <fullName evidence="2">Cysteine-rich DPF motif domain-containing protein 1</fullName>
    </recommendedName>
</protein>
<dbReference type="AlphaFoldDB" id="A0A913YQT5"/>
<organism evidence="4 5">
    <name type="scientific">Exaiptasia diaphana</name>
    <name type="common">Tropical sea anemone</name>
    <name type="synonym">Aiptasia pulchella</name>
    <dbReference type="NCBI Taxonomy" id="2652724"/>
    <lineage>
        <taxon>Eukaryota</taxon>
        <taxon>Metazoa</taxon>
        <taxon>Cnidaria</taxon>
        <taxon>Anthozoa</taxon>
        <taxon>Hexacorallia</taxon>
        <taxon>Actiniaria</taxon>
        <taxon>Aiptasiidae</taxon>
        <taxon>Exaiptasia</taxon>
    </lineage>
</organism>
<comment type="similarity">
    <text evidence="1">Belongs to the CDPF1 family.</text>
</comment>
<dbReference type="Pfam" id="PF10170">
    <property type="entry name" value="C6_DPF"/>
    <property type="match status" value="1"/>
</dbReference>
<evidence type="ECO:0000259" key="3">
    <source>
        <dbReference type="Pfam" id="PF10170"/>
    </source>
</evidence>
<dbReference type="InterPro" id="IPR018785">
    <property type="entry name" value="CDPF1_dom"/>
</dbReference>
<dbReference type="PRINTS" id="PR01995">
    <property type="entry name" value="UPF0595"/>
</dbReference>
<sequence length="91" mass="10257">MCHFTCRYDYYGRNPPFSKAVVLLEDAFVVQDPFSPSQSHLTLGSKCSLCSIDVCVGQGCSLFYTKRFCISCAKKNLAEFPEEIKTELSKK</sequence>
<feature type="domain" description="Cysteine-rich DPF motif" evidence="3">
    <location>
        <begin position="1"/>
        <end position="88"/>
    </location>
</feature>
<evidence type="ECO:0000313" key="4">
    <source>
        <dbReference type="EnsemblMetazoa" id="XP_028516506.1"/>
    </source>
</evidence>
<dbReference type="KEGG" id="epa:114575580"/>
<dbReference type="OMA" id="CDMHELV"/>
<dbReference type="Proteomes" id="UP000887567">
    <property type="component" value="Unplaced"/>
</dbReference>
<dbReference type="OrthoDB" id="191995at2759"/>
<dbReference type="InterPro" id="IPR042426">
    <property type="entry name" value="CDPF1"/>
</dbReference>
<evidence type="ECO:0000256" key="2">
    <source>
        <dbReference type="ARBA" id="ARBA00014801"/>
    </source>
</evidence>
<accession>A0A913YQT5</accession>
<dbReference type="RefSeq" id="XP_028516506.1">
    <property type="nucleotide sequence ID" value="XM_028660705.1"/>
</dbReference>
<evidence type="ECO:0000256" key="1">
    <source>
        <dbReference type="ARBA" id="ARBA00007917"/>
    </source>
</evidence>
<proteinExistence type="inferred from homology"/>
<evidence type="ECO:0000313" key="5">
    <source>
        <dbReference type="Proteomes" id="UP000887567"/>
    </source>
</evidence>
<dbReference type="EnsemblMetazoa" id="XM_028660705.1">
    <property type="protein sequence ID" value="XP_028516506.1"/>
    <property type="gene ID" value="LOC114575580"/>
</dbReference>
<reference evidence="4" key="1">
    <citation type="submission" date="2022-11" db="UniProtKB">
        <authorList>
            <consortium name="EnsemblMetazoa"/>
        </authorList>
    </citation>
    <scope>IDENTIFICATION</scope>
</reference>